<gene>
    <name evidence="1" type="ORF">ATPR_1416</name>
</gene>
<comment type="caution">
    <text evidence="1">The sequence shown here is derived from an EMBL/GenBank/DDBJ whole genome shotgun (WGS) entry which is preliminary data.</text>
</comment>
<evidence type="ECO:0000313" key="1">
    <source>
        <dbReference type="EMBL" id="GAA08412.1"/>
    </source>
</evidence>
<protein>
    <submittedName>
        <fullName evidence="1">Uncharacterized protein</fullName>
    </submittedName>
</protein>
<organism evidence="1 2">
    <name type="scientific">Acetobacter tropicalis NBRC 101654</name>
    <dbReference type="NCBI Taxonomy" id="749388"/>
    <lineage>
        <taxon>Bacteria</taxon>
        <taxon>Pseudomonadati</taxon>
        <taxon>Pseudomonadota</taxon>
        <taxon>Alphaproteobacteria</taxon>
        <taxon>Acetobacterales</taxon>
        <taxon>Acetobacteraceae</taxon>
        <taxon>Acetobacter</taxon>
    </lineage>
</organism>
<sequence length="60" mass="6771">MPLPLILTRFFPPAVAPLPPLSHLCFFKVCIAPCRITMTKIRSVAQHSPTEWVFSPLCHL</sequence>
<dbReference type="AlphaFoldDB" id="F7VDG7"/>
<evidence type="ECO:0000313" key="2">
    <source>
        <dbReference type="Proteomes" id="UP000004319"/>
    </source>
</evidence>
<accession>F7VDG7</accession>
<reference evidence="1 2" key="1">
    <citation type="journal article" date="2011" name="Biochem. Biophys. Res. Commun.">
        <title>Increased number of Arginine-based salt bridges contributes to the thermotolerance of thermotolerant acetic acid bacteria, Acetobacter tropicalis SKU1100.</title>
        <authorList>
            <person name="Matsutani M."/>
            <person name="Hirakawa H."/>
            <person name="Nishikura M."/>
            <person name="Soemphol W."/>
            <person name="Ali I.A.I."/>
            <person name="Yakushi T."/>
            <person name="Matsushita K."/>
        </authorList>
    </citation>
    <scope>NUCLEOTIDE SEQUENCE [LARGE SCALE GENOMIC DNA]</scope>
    <source>
        <strain evidence="1 2">NBRC 101654</strain>
    </source>
</reference>
<proteinExistence type="predicted"/>
<dbReference type="EMBL" id="BABS01000033">
    <property type="protein sequence ID" value="GAA08412.1"/>
    <property type="molecule type" value="Genomic_DNA"/>
</dbReference>
<dbReference type="Proteomes" id="UP000004319">
    <property type="component" value="Unassembled WGS sequence"/>
</dbReference>
<name>F7VDG7_9PROT</name>